<evidence type="ECO:0000313" key="3">
    <source>
        <dbReference type="EMBL" id="UZA51623.1"/>
    </source>
</evidence>
<protein>
    <submittedName>
        <fullName evidence="3">Uncharacterized protein</fullName>
    </submittedName>
</protein>
<dbReference type="GeneID" id="77189967"/>
<dbReference type="Proteomes" id="UP001163283">
    <property type="component" value="Chromosome"/>
</dbReference>
<reference evidence="3 4" key="1">
    <citation type="journal article" date="2022" name="BMC Microbiol.">
        <title>Whole genome sequencing of Moraxella bovis strains from North America reveals two genotypes with different genetic determinants.</title>
        <authorList>
            <person name="Wynn E.L."/>
            <person name="Hille M.M."/>
            <person name="Loy J.D."/>
            <person name="Schuller G."/>
            <person name="Kuhn K.L."/>
            <person name="Dickey A.M."/>
            <person name="Bono J.L."/>
            <person name="Clawson M.L."/>
        </authorList>
    </citation>
    <scope>NUCLEOTIDE SEQUENCE [LARGE SCALE GENOMIC DNA]</scope>
    <source>
        <strain evidence="2">SAM102599</strain>
        <strain evidence="3 4">SAM57978</strain>
    </source>
</reference>
<sequence>MTEYKKNDKGIWLPTNLNKRQSNPSKIPNITKTISNFTSHIPKITALFTVIGIIIGNLNIYNYLKHINFDFLFSDIIGNSSSAIAILLIHLLFLFLLTFGFFSPFLINIFAKVVSFDKNLEINYEKLYGVCLLNSIFYIIITVFYLKLNFQFEYYAFMIFLSSFIFRFDRFNFITPKDKSLFIAIFVANITVFPSFIYFSFVYFSILPTVEDNFITWTFFLVGTLLFLFNFLVSYISKTNTKYSEILVISSLIFIVIYNFFLSSFQDYSISLHKPKFIEKPKNSSWYIIHNGNTNSEKINGLSKTEIQNLKLEFKPLDKDVKDIESPNALYGYMAWNLGNTKVFCPVSVDFFDDKGNNKEKSAKCLVIDGKYLQPVSEHYLAK</sequence>
<feature type="transmembrane region" description="Helical" evidence="1">
    <location>
        <begin position="44"/>
        <end position="64"/>
    </location>
</feature>
<feature type="transmembrane region" description="Helical" evidence="1">
    <location>
        <begin position="84"/>
        <end position="107"/>
    </location>
</feature>
<dbReference type="KEGG" id="mboi:DQF64_14265"/>
<dbReference type="RefSeq" id="WP_078274238.1">
    <property type="nucleotide sequence ID" value="NZ_CP030241.1"/>
</dbReference>
<gene>
    <name evidence="2" type="ORF">LP092_00155</name>
    <name evidence="3" type="ORF">LP129_00155</name>
</gene>
<dbReference type="EMBL" id="CP087830">
    <property type="protein sequence ID" value="UZA03221.1"/>
    <property type="molecule type" value="Genomic_DNA"/>
</dbReference>
<keyword evidence="1" id="KW-0812">Transmembrane</keyword>
<feature type="transmembrane region" description="Helical" evidence="1">
    <location>
        <begin position="246"/>
        <end position="265"/>
    </location>
</feature>
<keyword evidence="5" id="KW-1185">Reference proteome</keyword>
<feature type="transmembrane region" description="Helical" evidence="1">
    <location>
        <begin position="214"/>
        <end position="234"/>
    </location>
</feature>
<dbReference type="AlphaFoldDB" id="A0AAQ2T2D3"/>
<feature type="transmembrane region" description="Helical" evidence="1">
    <location>
        <begin position="127"/>
        <end position="146"/>
    </location>
</feature>
<evidence type="ECO:0000313" key="4">
    <source>
        <dbReference type="Proteomes" id="UP001163283"/>
    </source>
</evidence>
<accession>A0AAQ2T2D3</accession>
<organism evidence="3 4">
    <name type="scientific">Moraxella bovis</name>
    <dbReference type="NCBI Taxonomy" id="476"/>
    <lineage>
        <taxon>Bacteria</taxon>
        <taxon>Pseudomonadati</taxon>
        <taxon>Pseudomonadota</taxon>
        <taxon>Gammaproteobacteria</taxon>
        <taxon>Moraxellales</taxon>
        <taxon>Moraxellaceae</taxon>
        <taxon>Moraxella</taxon>
    </lineage>
</organism>
<keyword evidence="1" id="KW-1133">Transmembrane helix</keyword>
<dbReference type="EMBL" id="CP087781">
    <property type="protein sequence ID" value="UZA51623.1"/>
    <property type="molecule type" value="Genomic_DNA"/>
</dbReference>
<feature type="transmembrane region" description="Helical" evidence="1">
    <location>
        <begin position="152"/>
        <end position="169"/>
    </location>
</feature>
<evidence type="ECO:0000313" key="2">
    <source>
        <dbReference type="EMBL" id="UZA03221.1"/>
    </source>
</evidence>
<feature type="transmembrane region" description="Helical" evidence="1">
    <location>
        <begin position="181"/>
        <end position="202"/>
    </location>
</feature>
<proteinExistence type="predicted"/>
<dbReference type="Proteomes" id="UP001163632">
    <property type="component" value="Chromosome"/>
</dbReference>
<evidence type="ECO:0000256" key="1">
    <source>
        <dbReference type="SAM" id="Phobius"/>
    </source>
</evidence>
<name>A0AAQ2T2D3_MORBO</name>
<keyword evidence="1" id="KW-0472">Membrane</keyword>
<evidence type="ECO:0000313" key="5">
    <source>
        <dbReference type="Proteomes" id="UP001163632"/>
    </source>
</evidence>